<dbReference type="Proteomes" id="UP000076969">
    <property type="component" value="Chromosome"/>
</dbReference>
<gene>
    <name evidence="1" type="ORF">A7C91_07895</name>
</gene>
<organism evidence="1 2">
    <name type="scientific">Thermococcus piezophilus</name>
    <dbReference type="NCBI Taxonomy" id="1712654"/>
    <lineage>
        <taxon>Archaea</taxon>
        <taxon>Methanobacteriati</taxon>
        <taxon>Methanobacteriota</taxon>
        <taxon>Thermococci</taxon>
        <taxon>Thermococcales</taxon>
        <taxon>Thermococcaceae</taxon>
        <taxon>Thermococcus</taxon>
    </lineage>
</organism>
<reference evidence="2" key="1">
    <citation type="journal article" date="2016" name="Syst. Appl. Microbiol.">
        <title>Thermococcus piezophilus sp. nov., a novel hyperthermophilic and piezophilic archaeon with a broad pressure range for growth, isolated from a deepest hydrothermal vent at the Mid-Cayman Rise.</title>
        <authorList>
            <person name="Dalmasso C."/>
            <person name="Oger P."/>
            <person name="Selva G."/>
            <person name="Courtine D."/>
            <person name="L'Haridon S."/>
            <person name="Garlaschelli A."/>
            <person name="Roussel E."/>
            <person name="Miyazaki J."/>
            <person name="Reveillaud J."/>
            <person name="Jebbar M."/>
            <person name="Takai K."/>
            <person name="Maignien L."/>
            <person name="Alain K."/>
        </authorList>
    </citation>
    <scope>NUCLEOTIDE SEQUENCE [LARGE SCALE GENOMIC DNA]</scope>
    <source>
        <strain evidence="2">CDGS</strain>
    </source>
</reference>
<proteinExistence type="predicted"/>
<dbReference type="STRING" id="1712654.A7C91_07895"/>
<dbReference type="AlphaFoldDB" id="A0A172WJI7"/>
<dbReference type="GeneID" id="28496107"/>
<sequence length="242" mass="27525">MNVIEIFHKEHLPGSTVSVVYDAYSSAWQIALLLLRYGLENGYFGIVSNYSVPLSAFIRKAETVGIDIRNTLEKGEMAIIDFFGSRYLSKEELPNVFYLDKVEPETLNPKIERIHDGPLKEYLSEKLALRMIYTLDGASLLLGEDNTLKLLNQTLASKSIRLRDSTLVLAINRDVVSQRFVAWVTSISDYVILAQSQLDEDGPTEFLYLIKAPYEEFEPTAYSFKVTKNRGMDKLKVRKISP</sequence>
<dbReference type="EMBL" id="CP015520">
    <property type="protein sequence ID" value="ANF23611.1"/>
    <property type="molecule type" value="Genomic_DNA"/>
</dbReference>
<evidence type="ECO:0000313" key="1">
    <source>
        <dbReference type="EMBL" id="ANF23611.1"/>
    </source>
</evidence>
<name>A0A172WJI7_9EURY</name>
<dbReference type="Gene3D" id="3.40.50.300">
    <property type="entry name" value="P-loop containing nucleotide triphosphate hydrolases"/>
    <property type="match status" value="1"/>
</dbReference>
<accession>A0A172WJI7</accession>
<evidence type="ECO:0000313" key="2">
    <source>
        <dbReference type="Proteomes" id="UP000076969"/>
    </source>
</evidence>
<protein>
    <recommendedName>
        <fullName evidence="3">KaiC-like domain-containing protein</fullName>
    </recommendedName>
</protein>
<evidence type="ECO:0008006" key="3">
    <source>
        <dbReference type="Google" id="ProtNLM"/>
    </source>
</evidence>
<dbReference type="KEGG" id="tpie:A7C91_07895"/>
<dbReference type="OrthoDB" id="84596at2157"/>
<keyword evidence="2" id="KW-1185">Reference proteome</keyword>
<dbReference type="RefSeq" id="WP_068667430.1">
    <property type="nucleotide sequence ID" value="NZ_CP015520.1"/>
</dbReference>
<dbReference type="InterPro" id="IPR027417">
    <property type="entry name" value="P-loop_NTPase"/>
</dbReference>